<evidence type="ECO:0000313" key="3">
    <source>
        <dbReference type="Proteomes" id="UP000202528"/>
    </source>
</evidence>
<dbReference type="KEGG" id="vg:16045726"/>
<reference evidence="2 3" key="1">
    <citation type="submission" date="2010-09" db="EMBL/GenBank/DDBJ databases">
        <title>The Genome Sequence of Halorubrum phage CGphi46.</title>
        <authorList>
            <consortium name="The Broad Institute Genome Sequencing Platform"/>
            <person name="Henn M.R."/>
            <person name="Dillon J."/>
            <person name="Levin J."/>
            <person name="Malboeuf C."/>
            <person name="Casali M."/>
            <person name="Russ C."/>
            <person name="Lennon N."/>
            <person name="Chapman S.B."/>
            <person name="Erlich R."/>
            <person name="Young S.K."/>
            <person name="Yandava C."/>
            <person name="Zeng Q."/>
            <person name="Fitzgerald M.F."/>
            <person name="Alvarado L."/>
            <person name="Anderson S."/>
            <person name="Berlin A."/>
            <person name="Chen Z."/>
            <person name="Freedman E."/>
            <person name="Gellesch M."/>
            <person name="Goldberg J."/>
            <person name="Green L."/>
            <person name="Griggs A."/>
            <person name="Gujja S."/>
            <person name="Heilman E."/>
            <person name="Heiman D."/>
            <person name="Hollinger A."/>
            <person name="Howarth C."/>
            <person name="Larson L."/>
            <person name="Mehta T."/>
            <person name="Neiman D."/>
            <person name="Pearson M."/>
            <person name="Roberts A."/>
            <person name="Ryan E."/>
            <person name="Saif S."/>
            <person name="Shea T."/>
            <person name="Shenoy N."/>
            <person name="Sisk P."/>
            <person name="Stolte C."/>
            <person name="Sykes S."/>
            <person name="White J."/>
            <person name="Haas B."/>
            <person name="Nusbaum C."/>
            <person name="Birren B."/>
        </authorList>
    </citation>
    <scope>NUCLEOTIDE SEQUENCE [LARGE SCALE GENOMIC DNA]</scope>
    <source>
        <strain evidence="2 3">CGphi46</strain>
    </source>
</reference>
<gene>
    <name evidence="2" type="ORF">HALG_00041</name>
</gene>
<dbReference type="GeneID" id="16045726"/>
<sequence>MLRPDATHMRTTVTLDDDLATYVDDQRPQPDASDAEAVRECIRRSQRLREQVAELEATRDELQETIDGLETDVDRLQNEKRLILEDREEKQELVRYVEGERTAEERWRQAGLATRLKWRLTGMSGDDSLEE</sequence>
<proteinExistence type="predicted"/>
<keyword evidence="3" id="KW-1185">Reference proteome</keyword>
<organism evidence="2 3">
    <name type="scientific">Halorubrum virus CGphi46</name>
    <dbReference type="NCBI Taxonomy" id="754066"/>
    <lineage>
        <taxon>Viruses</taxon>
        <taxon>Duplodnaviria</taxon>
        <taxon>Heunggongvirae</taxon>
        <taxon>Uroviricota</taxon>
        <taxon>Caudoviricetes</taxon>
        <taxon>Kirjokansivirales</taxon>
        <taxon>Graaviviridae</taxon>
        <taxon>Seejivirus</taxon>
        <taxon>Seejivirus salhabitans</taxon>
    </lineage>
</organism>
<accession>R9TQP5</accession>
<name>R9TQP5_9CAUD</name>
<dbReference type="EMBL" id="HQ332141">
    <property type="protein sequence ID" value="AGN33829.1"/>
    <property type="molecule type" value="Genomic_DNA"/>
</dbReference>
<dbReference type="RefSeq" id="YP_008126576.1">
    <property type="nucleotide sequence ID" value="NC_021537.1"/>
</dbReference>
<evidence type="ECO:0000313" key="2">
    <source>
        <dbReference type="EMBL" id="AGN33829.1"/>
    </source>
</evidence>
<dbReference type="Proteomes" id="UP000202528">
    <property type="component" value="Segment"/>
</dbReference>
<feature type="coiled-coil region" evidence="1">
    <location>
        <begin position="38"/>
        <end position="93"/>
    </location>
</feature>
<evidence type="ECO:0000256" key="1">
    <source>
        <dbReference type="SAM" id="Coils"/>
    </source>
</evidence>
<keyword evidence="1" id="KW-0175">Coiled coil</keyword>
<protein>
    <submittedName>
        <fullName evidence="2">Uncharacterized protein</fullName>
    </submittedName>
</protein>